<dbReference type="Proteomes" id="UP000265703">
    <property type="component" value="Unassembled WGS sequence"/>
</dbReference>
<dbReference type="PANTHER" id="PTHR47718">
    <property type="entry name" value="OS01G0519700 PROTEIN"/>
    <property type="match status" value="1"/>
</dbReference>
<name>A0A397SRH1_9GLOM</name>
<protein>
    <recommendedName>
        <fullName evidence="4">MULE transposase domain-containing protein</fullName>
    </recommendedName>
</protein>
<organism evidence="2 3">
    <name type="scientific">Glomus cerebriforme</name>
    <dbReference type="NCBI Taxonomy" id="658196"/>
    <lineage>
        <taxon>Eukaryota</taxon>
        <taxon>Fungi</taxon>
        <taxon>Fungi incertae sedis</taxon>
        <taxon>Mucoromycota</taxon>
        <taxon>Glomeromycotina</taxon>
        <taxon>Glomeromycetes</taxon>
        <taxon>Glomerales</taxon>
        <taxon>Glomeraceae</taxon>
        <taxon>Glomus</taxon>
    </lineage>
</organism>
<evidence type="ECO:0000256" key="1">
    <source>
        <dbReference type="SAM" id="MobiDB-lite"/>
    </source>
</evidence>
<sequence length="440" mass="49971">MDYPRNELELEEDIGKENTLVLSSKSVCLQNTYKRVDGSVNKNVFECRHAGKPKSYKGNNPSISCNTTTIHVECTCYINTCWPKADSNPHVTTFATAIFAPSYHSLLKLNFMLKILLQDLYQYYHDVIITDNTSGTNKYHIDLCFFVGVDNRNHTQVFAQALLSDETSTSDADTGLDAALKTFVKHAFPCASNYLMGTLNKIKESWGKEFICMYFTVEMTSTQCVEGINSIIKKAKGISYNGNIFYIKAQLDICLEYNSILIPMEEYEAFEEDDVAQETNILNIDDQVDFAQISLKSLIGKVMIHSQQAKFKQALMDINGELSLMHSLTILSTLREDLNDTTNDINMKIETRHLYGNLFGIGHKIAQMATEKRRFDILEILNQVLEELCDDTNEIINESNQVLNPHIVKSKGRSQNTRFKSSVETHKYSNKNGDSVFHSR</sequence>
<keyword evidence="3" id="KW-1185">Reference proteome</keyword>
<evidence type="ECO:0008006" key="4">
    <source>
        <dbReference type="Google" id="ProtNLM"/>
    </source>
</evidence>
<gene>
    <name evidence="2" type="ORF">C1645_827673</name>
</gene>
<dbReference type="AlphaFoldDB" id="A0A397SRH1"/>
<reference evidence="2 3" key="1">
    <citation type="submission" date="2018-06" db="EMBL/GenBank/DDBJ databases">
        <title>Comparative genomics reveals the genomic features of Rhizophagus irregularis, R. cerebriforme, R. diaphanum and Gigaspora rosea, and their symbiotic lifestyle signature.</title>
        <authorList>
            <person name="Morin E."/>
            <person name="San Clemente H."/>
            <person name="Chen E.C.H."/>
            <person name="De La Providencia I."/>
            <person name="Hainaut M."/>
            <person name="Kuo A."/>
            <person name="Kohler A."/>
            <person name="Murat C."/>
            <person name="Tang N."/>
            <person name="Roy S."/>
            <person name="Loubradou J."/>
            <person name="Henrissat B."/>
            <person name="Grigoriev I.V."/>
            <person name="Corradi N."/>
            <person name="Roux C."/>
            <person name="Martin F.M."/>
        </authorList>
    </citation>
    <scope>NUCLEOTIDE SEQUENCE [LARGE SCALE GENOMIC DNA]</scope>
    <source>
        <strain evidence="2 3">DAOM 227022</strain>
    </source>
</reference>
<dbReference type="EMBL" id="QKYT01000305">
    <property type="protein sequence ID" value="RIA87509.1"/>
    <property type="molecule type" value="Genomic_DNA"/>
</dbReference>
<comment type="caution">
    <text evidence="2">The sequence shown here is derived from an EMBL/GenBank/DDBJ whole genome shotgun (WGS) entry which is preliminary data.</text>
</comment>
<proteinExistence type="predicted"/>
<evidence type="ECO:0000313" key="2">
    <source>
        <dbReference type="EMBL" id="RIA87509.1"/>
    </source>
</evidence>
<dbReference type="OrthoDB" id="2345545at2759"/>
<feature type="region of interest" description="Disordered" evidence="1">
    <location>
        <begin position="411"/>
        <end position="440"/>
    </location>
</feature>
<accession>A0A397SRH1</accession>
<evidence type="ECO:0000313" key="3">
    <source>
        <dbReference type="Proteomes" id="UP000265703"/>
    </source>
</evidence>